<gene>
    <name evidence="1" type="ORF">K443DRAFT_222364</name>
</gene>
<protein>
    <submittedName>
        <fullName evidence="1">Uncharacterized protein</fullName>
    </submittedName>
</protein>
<accession>A0A0C9WYW7</accession>
<reference evidence="1 2" key="1">
    <citation type="submission" date="2014-04" db="EMBL/GenBank/DDBJ databases">
        <authorList>
            <consortium name="DOE Joint Genome Institute"/>
            <person name="Kuo A."/>
            <person name="Kohler A."/>
            <person name="Nagy L.G."/>
            <person name="Floudas D."/>
            <person name="Copeland A."/>
            <person name="Barry K.W."/>
            <person name="Cichocki N."/>
            <person name="Veneault-Fourrey C."/>
            <person name="LaButti K."/>
            <person name="Lindquist E.A."/>
            <person name="Lipzen A."/>
            <person name="Lundell T."/>
            <person name="Morin E."/>
            <person name="Murat C."/>
            <person name="Sun H."/>
            <person name="Tunlid A."/>
            <person name="Henrissat B."/>
            <person name="Grigoriev I.V."/>
            <person name="Hibbett D.S."/>
            <person name="Martin F."/>
            <person name="Nordberg H.P."/>
            <person name="Cantor M.N."/>
            <person name="Hua S.X."/>
        </authorList>
    </citation>
    <scope>NUCLEOTIDE SEQUENCE [LARGE SCALE GENOMIC DNA]</scope>
    <source>
        <strain evidence="1 2">LaAM-08-1</strain>
    </source>
</reference>
<dbReference type="EMBL" id="KN838678">
    <property type="protein sequence ID" value="KIJ98015.1"/>
    <property type="molecule type" value="Genomic_DNA"/>
</dbReference>
<dbReference type="AlphaFoldDB" id="A0A0C9WYW7"/>
<dbReference type="HOGENOM" id="CLU_2904521_0_0_1"/>
<evidence type="ECO:0000313" key="1">
    <source>
        <dbReference type="EMBL" id="KIJ98015.1"/>
    </source>
</evidence>
<evidence type="ECO:0000313" key="2">
    <source>
        <dbReference type="Proteomes" id="UP000054477"/>
    </source>
</evidence>
<sequence length="62" mass="7367">MWDKSRSGWKRRLRIKKSQTARGFVPAPQFSRQNRRKGTKKALMWCQMTDRLPVNIVRHGLA</sequence>
<keyword evidence="2" id="KW-1185">Reference proteome</keyword>
<dbReference type="Proteomes" id="UP000054477">
    <property type="component" value="Unassembled WGS sequence"/>
</dbReference>
<organism evidence="1 2">
    <name type="scientific">Laccaria amethystina LaAM-08-1</name>
    <dbReference type="NCBI Taxonomy" id="1095629"/>
    <lineage>
        <taxon>Eukaryota</taxon>
        <taxon>Fungi</taxon>
        <taxon>Dikarya</taxon>
        <taxon>Basidiomycota</taxon>
        <taxon>Agaricomycotina</taxon>
        <taxon>Agaricomycetes</taxon>
        <taxon>Agaricomycetidae</taxon>
        <taxon>Agaricales</taxon>
        <taxon>Agaricineae</taxon>
        <taxon>Hydnangiaceae</taxon>
        <taxon>Laccaria</taxon>
    </lineage>
</organism>
<proteinExistence type="predicted"/>
<name>A0A0C9WYW7_9AGAR</name>
<reference evidence="2" key="2">
    <citation type="submission" date="2015-01" db="EMBL/GenBank/DDBJ databases">
        <title>Evolutionary Origins and Diversification of the Mycorrhizal Mutualists.</title>
        <authorList>
            <consortium name="DOE Joint Genome Institute"/>
            <consortium name="Mycorrhizal Genomics Consortium"/>
            <person name="Kohler A."/>
            <person name="Kuo A."/>
            <person name="Nagy L.G."/>
            <person name="Floudas D."/>
            <person name="Copeland A."/>
            <person name="Barry K.W."/>
            <person name="Cichocki N."/>
            <person name="Veneault-Fourrey C."/>
            <person name="LaButti K."/>
            <person name="Lindquist E.A."/>
            <person name="Lipzen A."/>
            <person name="Lundell T."/>
            <person name="Morin E."/>
            <person name="Murat C."/>
            <person name="Riley R."/>
            <person name="Ohm R."/>
            <person name="Sun H."/>
            <person name="Tunlid A."/>
            <person name="Henrissat B."/>
            <person name="Grigoriev I.V."/>
            <person name="Hibbett D.S."/>
            <person name="Martin F."/>
        </authorList>
    </citation>
    <scope>NUCLEOTIDE SEQUENCE [LARGE SCALE GENOMIC DNA]</scope>
    <source>
        <strain evidence="2">LaAM-08-1</strain>
    </source>
</reference>